<reference evidence="3" key="1">
    <citation type="journal article" date="2023" name="Mol. Phylogenet. Evol.">
        <title>Genome-scale phylogeny and comparative genomics of the fungal order Sordariales.</title>
        <authorList>
            <person name="Hensen N."/>
            <person name="Bonometti L."/>
            <person name="Westerberg I."/>
            <person name="Brannstrom I.O."/>
            <person name="Guillou S."/>
            <person name="Cros-Aarteil S."/>
            <person name="Calhoun S."/>
            <person name="Haridas S."/>
            <person name="Kuo A."/>
            <person name="Mondo S."/>
            <person name="Pangilinan J."/>
            <person name="Riley R."/>
            <person name="LaButti K."/>
            <person name="Andreopoulos B."/>
            <person name="Lipzen A."/>
            <person name="Chen C."/>
            <person name="Yan M."/>
            <person name="Daum C."/>
            <person name="Ng V."/>
            <person name="Clum A."/>
            <person name="Steindorff A."/>
            <person name="Ohm R.A."/>
            <person name="Martin F."/>
            <person name="Silar P."/>
            <person name="Natvig D.O."/>
            <person name="Lalanne C."/>
            <person name="Gautier V."/>
            <person name="Ament-Velasquez S.L."/>
            <person name="Kruys A."/>
            <person name="Hutchinson M.I."/>
            <person name="Powell A.J."/>
            <person name="Barry K."/>
            <person name="Miller A.N."/>
            <person name="Grigoriev I.V."/>
            <person name="Debuchy R."/>
            <person name="Gladieux P."/>
            <person name="Hiltunen Thoren M."/>
            <person name="Johannesson H."/>
        </authorList>
    </citation>
    <scope>NUCLEOTIDE SEQUENCE</scope>
    <source>
        <strain evidence="3">PSN243</strain>
    </source>
</reference>
<accession>A0AAV9H2F0</accession>
<reference evidence="3" key="2">
    <citation type="submission" date="2023-05" db="EMBL/GenBank/DDBJ databases">
        <authorList>
            <consortium name="Lawrence Berkeley National Laboratory"/>
            <person name="Steindorff A."/>
            <person name="Hensen N."/>
            <person name="Bonometti L."/>
            <person name="Westerberg I."/>
            <person name="Brannstrom I.O."/>
            <person name="Guillou S."/>
            <person name="Cros-Aarteil S."/>
            <person name="Calhoun S."/>
            <person name="Haridas S."/>
            <person name="Kuo A."/>
            <person name="Mondo S."/>
            <person name="Pangilinan J."/>
            <person name="Riley R."/>
            <person name="Labutti K."/>
            <person name="Andreopoulos B."/>
            <person name="Lipzen A."/>
            <person name="Chen C."/>
            <person name="Yanf M."/>
            <person name="Daum C."/>
            <person name="Ng V."/>
            <person name="Clum A."/>
            <person name="Ohm R."/>
            <person name="Martin F."/>
            <person name="Silar P."/>
            <person name="Natvig D."/>
            <person name="Lalanne C."/>
            <person name="Gautier V."/>
            <person name="Ament-Velasquez S.L."/>
            <person name="Kruys A."/>
            <person name="Hutchinson M.I."/>
            <person name="Powell A.J."/>
            <person name="Barry K."/>
            <person name="Miller A.N."/>
            <person name="Grigoriev I.V."/>
            <person name="Debuchy R."/>
            <person name="Gladieux P."/>
            <person name="Thoren M.H."/>
            <person name="Johannesson H."/>
        </authorList>
    </citation>
    <scope>NUCLEOTIDE SEQUENCE</scope>
    <source>
        <strain evidence="3">PSN243</strain>
    </source>
</reference>
<evidence type="ECO:0000313" key="4">
    <source>
        <dbReference type="Proteomes" id="UP001321760"/>
    </source>
</evidence>
<evidence type="ECO:0000313" key="3">
    <source>
        <dbReference type="EMBL" id="KAK4454542.1"/>
    </source>
</evidence>
<organism evidence="3 4">
    <name type="scientific">Podospora aff. communis PSN243</name>
    <dbReference type="NCBI Taxonomy" id="3040156"/>
    <lineage>
        <taxon>Eukaryota</taxon>
        <taxon>Fungi</taxon>
        <taxon>Dikarya</taxon>
        <taxon>Ascomycota</taxon>
        <taxon>Pezizomycotina</taxon>
        <taxon>Sordariomycetes</taxon>
        <taxon>Sordariomycetidae</taxon>
        <taxon>Sordariales</taxon>
        <taxon>Podosporaceae</taxon>
        <taxon>Podospora</taxon>
    </lineage>
</organism>
<sequence>MSSAPMYSDSAALPSWTSTTYQYPSIMTSGPTGEYDNSWAYTSTSEQDPSLFCSSSETTNWSAYDGLSNAWTPSVNPSSASTYSTMTQPMSSTGFSSSNSNWGLSDQASLSAYSEPASYDNRPPISRSVSADHSNAGNYSDYRTDYYSPSTARVSSTAPASPGEYLGSDAASTASQSKSRASVQPTPKKSSKATSDKSSSKRKSASKPNTAITPKLSSAERDYEAQLLARFGHMMTPLGKNSAISPSEQIRREAWRICKSEAQEMSQRRMKLLEHEHGALERETLKLQANIGQLREAITQETRQLELALEKAERLSASY</sequence>
<protein>
    <recommendedName>
        <fullName evidence="5">BHLH domain-containing protein</fullName>
    </recommendedName>
</protein>
<feature type="compositionally biased region" description="Polar residues" evidence="2">
    <location>
        <begin position="147"/>
        <end position="159"/>
    </location>
</feature>
<dbReference type="AlphaFoldDB" id="A0AAV9H2F0"/>
<feature type="compositionally biased region" description="Polar residues" evidence="2">
    <location>
        <begin position="39"/>
        <end position="55"/>
    </location>
</feature>
<proteinExistence type="predicted"/>
<keyword evidence="4" id="KW-1185">Reference proteome</keyword>
<feature type="region of interest" description="Disordered" evidence="2">
    <location>
        <begin position="78"/>
        <end position="99"/>
    </location>
</feature>
<gene>
    <name evidence="3" type="ORF">QBC34DRAFT_391985</name>
</gene>
<evidence type="ECO:0008006" key="5">
    <source>
        <dbReference type="Google" id="ProtNLM"/>
    </source>
</evidence>
<dbReference type="Proteomes" id="UP001321760">
    <property type="component" value="Unassembled WGS sequence"/>
</dbReference>
<feature type="compositionally biased region" description="Polar residues" evidence="2">
    <location>
        <begin position="127"/>
        <end position="138"/>
    </location>
</feature>
<feature type="compositionally biased region" description="Polar residues" evidence="2">
    <location>
        <begin position="170"/>
        <end position="187"/>
    </location>
</feature>
<feature type="compositionally biased region" description="Polar residues" evidence="2">
    <location>
        <begin position="78"/>
        <end position="90"/>
    </location>
</feature>
<feature type="region of interest" description="Disordered" evidence="2">
    <location>
        <begin position="36"/>
        <end position="55"/>
    </location>
</feature>
<evidence type="ECO:0000256" key="1">
    <source>
        <dbReference type="SAM" id="Coils"/>
    </source>
</evidence>
<comment type="caution">
    <text evidence="3">The sequence shown here is derived from an EMBL/GenBank/DDBJ whole genome shotgun (WGS) entry which is preliminary data.</text>
</comment>
<dbReference type="EMBL" id="MU865916">
    <property type="protein sequence ID" value="KAK4454542.1"/>
    <property type="molecule type" value="Genomic_DNA"/>
</dbReference>
<evidence type="ECO:0000256" key="2">
    <source>
        <dbReference type="SAM" id="MobiDB-lite"/>
    </source>
</evidence>
<name>A0AAV9H2F0_9PEZI</name>
<feature type="coiled-coil region" evidence="1">
    <location>
        <begin position="263"/>
        <end position="318"/>
    </location>
</feature>
<keyword evidence="1" id="KW-0175">Coiled coil</keyword>
<feature type="region of interest" description="Disordered" evidence="2">
    <location>
        <begin position="114"/>
        <end position="218"/>
    </location>
</feature>